<reference evidence="2" key="1">
    <citation type="submission" date="2018-05" db="EMBL/GenBank/DDBJ databases">
        <title>Genome Sequencing of selected type strains of the family Eggerthellaceae.</title>
        <authorList>
            <person name="Danylec N."/>
            <person name="Stoll D.A."/>
            <person name="Doetsch A."/>
            <person name="Huch M."/>
        </authorList>
    </citation>
    <scope>NUCLEOTIDE SEQUENCE [LARGE SCALE GENOMIC DNA]</scope>
    <source>
        <strain evidence="2">DSM 16106</strain>
    </source>
</reference>
<evidence type="ECO:0008006" key="3">
    <source>
        <dbReference type="Google" id="ProtNLM"/>
    </source>
</evidence>
<proteinExistence type="predicted"/>
<comment type="caution">
    <text evidence="1">The sequence shown here is derived from an EMBL/GenBank/DDBJ whole genome shotgun (WGS) entry which is preliminary data.</text>
</comment>
<sequence>MMADETSGIEKLRAFADAAETWNTRWERTCKPIRKGTSVSCDVCGSELHDPYRFCGGCGAKVVDE</sequence>
<dbReference type="EMBL" id="QICD01000009">
    <property type="protein sequence ID" value="RNL44748.1"/>
    <property type="molecule type" value="Genomic_DNA"/>
</dbReference>
<keyword evidence="2" id="KW-1185">Reference proteome</keyword>
<dbReference type="Proteomes" id="UP000278632">
    <property type="component" value="Unassembled WGS sequence"/>
</dbReference>
<name>A0A3N0BBY3_9ACTN</name>
<gene>
    <name evidence="1" type="ORF">DMP08_06035</name>
</gene>
<evidence type="ECO:0000313" key="1">
    <source>
        <dbReference type="EMBL" id="RNL44748.1"/>
    </source>
</evidence>
<organism evidence="1 2">
    <name type="scientific">Paraeggerthella hongkongensis</name>
    <dbReference type="NCBI Taxonomy" id="230658"/>
    <lineage>
        <taxon>Bacteria</taxon>
        <taxon>Bacillati</taxon>
        <taxon>Actinomycetota</taxon>
        <taxon>Coriobacteriia</taxon>
        <taxon>Eggerthellales</taxon>
        <taxon>Eggerthellaceae</taxon>
        <taxon>Paraeggerthella</taxon>
    </lineage>
</organism>
<accession>A0A3N0BBY3</accession>
<dbReference type="OrthoDB" id="3174975at2"/>
<dbReference type="RefSeq" id="WP_147269842.1">
    <property type="nucleotide sequence ID" value="NZ_QICD01000009.1"/>
</dbReference>
<protein>
    <recommendedName>
        <fullName evidence="3">Zinc ribbon domain-containing protein</fullName>
    </recommendedName>
</protein>
<evidence type="ECO:0000313" key="2">
    <source>
        <dbReference type="Proteomes" id="UP000278632"/>
    </source>
</evidence>
<dbReference type="AlphaFoldDB" id="A0A3N0BBY3"/>